<evidence type="ECO:0000313" key="3">
    <source>
        <dbReference type="Proteomes" id="UP000187012"/>
    </source>
</evidence>
<keyword evidence="1" id="KW-1133">Transmembrane helix</keyword>
<keyword evidence="1 2" id="KW-0812">Transmembrane</keyword>
<keyword evidence="3" id="KW-1185">Reference proteome</keyword>
<evidence type="ECO:0000256" key="1">
    <source>
        <dbReference type="SAM" id="Phobius"/>
    </source>
</evidence>
<sequence length="150" mass="16537">MGSGWLQLLTGVFRGSKGGGEPAQGNAIASGSGLRGDHYDMTLRRKAFEYLHKILGLAALLLAVVAISLGLMLADAPRWMAVVLTMWWCILLFLTLRWQRAGRCIDTYQAIWGPDAVHPGNGIPPIGIGISRYSRESWQGRTEDAMRRKQ</sequence>
<protein>
    <submittedName>
        <fullName evidence="2">Cytochrome b561 / ferric reductase transmembrane</fullName>
    </submittedName>
</protein>
<feature type="transmembrane region" description="Helical" evidence="1">
    <location>
        <begin position="54"/>
        <end position="73"/>
    </location>
</feature>
<dbReference type="Proteomes" id="UP000187012">
    <property type="component" value="Unassembled WGS sequence"/>
</dbReference>
<dbReference type="EMBL" id="CYGX02000210">
    <property type="protein sequence ID" value="SIT49904.1"/>
    <property type="molecule type" value="Genomic_DNA"/>
</dbReference>
<feature type="transmembrane region" description="Helical" evidence="1">
    <location>
        <begin position="79"/>
        <end position="96"/>
    </location>
</feature>
<dbReference type="AlphaFoldDB" id="A0A1N7SR29"/>
<accession>A0A1N7SR29</accession>
<gene>
    <name evidence="2" type="ORF">BN2475_2100001</name>
</gene>
<organism evidence="2 3">
    <name type="scientific">Paraburkholderia ribeironis</name>
    <dbReference type="NCBI Taxonomy" id="1247936"/>
    <lineage>
        <taxon>Bacteria</taxon>
        <taxon>Pseudomonadati</taxon>
        <taxon>Pseudomonadota</taxon>
        <taxon>Betaproteobacteria</taxon>
        <taxon>Burkholderiales</taxon>
        <taxon>Burkholderiaceae</taxon>
        <taxon>Paraburkholderia</taxon>
    </lineage>
</organism>
<proteinExistence type="predicted"/>
<evidence type="ECO:0000313" key="2">
    <source>
        <dbReference type="EMBL" id="SIT49904.1"/>
    </source>
</evidence>
<reference evidence="2 3" key="1">
    <citation type="submission" date="2016-12" db="EMBL/GenBank/DDBJ databases">
        <authorList>
            <person name="Song W.-J."/>
            <person name="Kurnit D.M."/>
        </authorList>
    </citation>
    <scope>NUCLEOTIDE SEQUENCE [LARGE SCALE GENOMIC DNA]</scope>
    <source>
        <strain evidence="2 3">STM7296</strain>
    </source>
</reference>
<name>A0A1N7SR29_9BURK</name>
<keyword evidence="1" id="KW-0472">Membrane</keyword>